<dbReference type="SUPFAM" id="SSF53800">
    <property type="entry name" value="Chelatase"/>
    <property type="match status" value="1"/>
</dbReference>
<evidence type="ECO:0000256" key="9">
    <source>
        <dbReference type="HAMAP-Rule" id="MF_00323"/>
    </source>
</evidence>
<evidence type="ECO:0000256" key="7">
    <source>
        <dbReference type="ARBA" id="ARBA00023244"/>
    </source>
</evidence>
<feature type="binding site" evidence="9">
    <location>
        <position position="250"/>
    </location>
    <ligand>
        <name>Fe(2+)</name>
        <dbReference type="ChEBI" id="CHEBI:29033"/>
    </ligand>
</feature>
<dbReference type="RefSeq" id="WP_042902309.1">
    <property type="nucleotide sequence ID" value="NZ_JPGB01000004.1"/>
</dbReference>
<feature type="binding site" evidence="9">
    <location>
        <position position="29"/>
    </location>
    <ligand>
        <name>Fe-coproporphyrin III</name>
        <dbReference type="ChEBI" id="CHEBI:68438"/>
    </ligand>
</feature>
<sequence length="364" mass="42405">MKKAILMMTFGSPEEISFEGVAEFFTNIRRGVRPQDHEIQTLYDNYVLIGGTPLQRITREEVDLVKERLGEEYGIYFANKFSRPFIPDVIKQMEADGVEECICLILEPHYSFYSVMGYEKFLESQQIRFLVIKDWYQQQALLDFWTDEISKILRNHVGEESFKVIFSAHSVPIFALDYGDPYIDQIFDNSKLIAEQLGLTADQYSNTWQSESDIGIPWIKPDVLEYLREQKQHPENYIFIPISFISEHIEVLFDNDVECYDLCQELGVTYHRPPMPNTDSRLIDALVATVRANENKEFKAFLPEEETFDELAPSATTKDIMGETNDLQMPEFVKKLIEKKGRENVKMPYLIKKMLEKAGKLPKE</sequence>
<comment type="caution">
    <text evidence="9">Lacks conserved residue(s) required for the propagation of feature annotation.</text>
</comment>
<accession>A0A081R5X7</accession>
<dbReference type="EMBL" id="JPGB01000004">
    <property type="protein sequence ID" value="KEQ50600.1"/>
    <property type="molecule type" value="Genomic_DNA"/>
</dbReference>
<evidence type="ECO:0000313" key="11">
    <source>
        <dbReference type="EMBL" id="KEQ50600.1"/>
    </source>
</evidence>
<reference evidence="11 12" key="1">
    <citation type="submission" date="2014-05" db="EMBL/GenBank/DDBJ databases">
        <authorList>
            <person name="Daugherty S.C."/>
            <person name="Tallon L.J."/>
            <person name="Sadzewicz L."/>
            <person name="Kilian M."/>
            <person name="Tettelin H."/>
        </authorList>
    </citation>
    <scope>NUCLEOTIDE SEQUENCE [LARGE SCALE GENOMIC DNA]</scope>
    <source>
        <strain evidence="11 12">SK143</strain>
    </source>
</reference>
<evidence type="ECO:0000256" key="6">
    <source>
        <dbReference type="ARBA" id="ARBA00023239"/>
    </source>
</evidence>
<dbReference type="InterPro" id="IPR033644">
    <property type="entry name" value="Ferrochelatase_C"/>
</dbReference>
<dbReference type="NCBIfam" id="TIGR00109">
    <property type="entry name" value="hemH"/>
    <property type="match status" value="1"/>
</dbReference>
<evidence type="ECO:0000256" key="5">
    <source>
        <dbReference type="ARBA" id="ARBA00023133"/>
    </source>
</evidence>
<dbReference type="GO" id="GO:0046872">
    <property type="term" value="F:metal ion binding"/>
    <property type="evidence" value="ECO:0007669"/>
    <property type="project" value="UniProtKB-UniRule"/>
</dbReference>
<protein>
    <recommendedName>
        <fullName evidence="9">Coproporphyrin III ferrochelatase</fullName>
        <ecNumber evidence="9">4.99.1.9</ecNumber>
    </recommendedName>
</protein>
<keyword evidence="5 9" id="KW-0350">Heme biosynthesis</keyword>
<keyword evidence="6 9" id="KW-0456">Lyase</keyword>
<evidence type="ECO:0000256" key="3">
    <source>
        <dbReference type="ARBA" id="ARBA00022723"/>
    </source>
</evidence>
<dbReference type="FunFam" id="3.40.50.1400:FF:000007">
    <property type="entry name" value="Ferrochelatase"/>
    <property type="match status" value="1"/>
</dbReference>
<comment type="pathway">
    <text evidence="1 9 10">Porphyrin-containing compound metabolism; protoheme biosynthesis.</text>
</comment>
<dbReference type="PANTHER" id="PTHR11108:SF1">
    <property type="entry name" value="FERROCHELATASE, MITOCHONDRIAL"/>
    <property type="match status" value="1"/>
</dbReference>
<evidence type="ECO:0000256" key="1">
    <source>
        <dbReference type="ARBA" id="ARBA00004744"/>
    </source>
</evidence>
<comment type="function">
    <text evidence="9 10">Involved in coproporphyrin-dependent heme b biosynthesis. Catalyzes the insertion of ferrous iron into coproporphyrin III to form Fe-coproporphyrin III.</text>
</comment>
<dbReference type="STRING" id="1303.SORDD17_00456"/>
<evidence type="ECO:0000256" key="2">
    <source>
        <dbReference type="ARBA" id="ARBA00007718"/>
    </source>
</evidence>
<dbReference type="PROSITE" id="PS00534">
    <property type="entry name" value="FERROCHELATASE"/>
    <property type="match status" value="1"/>
</dbReference>
<dbReference type="PANTHER" id="PTHR11108">
    <property type="entry name" value="FERROCHELATASE"/>
    <property type="match status" value="1"/>
</dbReference>
<keyword evidence="4 9" id="KW-0408">Iron</keyword>
<dbReference type="EC" id="4.99.1.9" evidence="9"/>
<comment type="catalytic activity">
    <reaction evidence="8">
        <text>Fe-coproporphyrin III + 2 H(+) = coproporphyrin III + Fe(2+)</text>
        <dbReference type="Rhea" id="RHEA:49572"/>
        <dbReference type="ChEBI" id="CHEBI:15378"/>
        <dbReference type="ChEBI" id="CHEBI:29033"/>
        <dbReference type="ChEBI" id="CHEBI:68438"/>
        <dbReference type="ChEBI" id="CHEBI:131725"/>
        <dbReference type="EC" id="4.99.1.9"/>
    </reaction>
    <physiologicalReaction direction="right-to-left" evidence="8">
        <dbReference type="Rhea" id="RHEA:49574"/>
    </physiologicalReaction>
</comment>
<evidence type="ECO:0000256" key="8">
    <source>
        <dbReference type="ARBA" id="ARBA00024536"/>
    </source>
</evidence>
<keyword evidence="9 10" id="KW-0963">Cytoplasm</keyword>
<dbReference type="GO" id="GO:0006783">
    <property type="term" value="P:heme biosynthetic process"/>
    <property type="evidence" value="ECO:0007669"/>
    <property type="project" value="UniProtKB-UniRule"/>
</dbReference>
<keyword evidence="3 9" id="KW-0479">Metal-binding</keyword>
<comment type="caution">
    <text evidence="11">The sequence shown here is derived from an EMBL/GenBank/DDBJ whole genome shotgun (WGS) entry which is preliminary data.</text>
</comment>
<comment type="subcellular location">
    <subcellularLocation>
        <location evidence="9 10">Cytoplasm</location>
    </subcellularLocation>
</comment>
<evidence type="ECO:0000256" key="10">
    <source>
        <dbReference type="RuleBase" id="RU000607"/>
    </source>
</evidence>
<dbReference type="InterPro" id="IPR019772">
    <property type="entry name" value="Ferrochelatase_AS"/>
</dbReference>
<gene>
    <name evidence="11" type="primary">hemH</name>
    <name evidence="9" type="synonym">cpfC</name>
    <name evidence="11" type="ORF">SK143_0655</name>
</gene>
<dbReference type="Proteomes" id="UP000028098">
    <property type="component" value="Unassembled WGS sequence"/>
</dbReference>
<dbReference type="GO" id="GO:0004325">
    <property type="term" value="F:ferrochelatase activity"/>
    <property type="evidence" value="ECO:0007669"/>
    <property type="project" value="UniProtKB-UniRule"/>
</dbReference>
<name>A0A081R5X7_STROR</name>
<dbReference type="Pfam" id="PF00762">
    <property type="entry name" value="Ferrochelatase"/>
    <property type="match status" value="1"/>
</dbReference>
<feature type="binding site" evidence="9">
    <location>
        <position position="169"/>
    </location>
    <ligand>
        <name>Fe(2+)</name>
        <dbReference type="ChEBI" id="CHEBI:29033"/>
    </ligand>
</feature>
<keyword evidence="7 9" id="KW-0627">Porphyrin biosynthesis</keyword>
<dbReference type="GO" id="GO:0005737">
    <property type="term" value="C:cytoplasm"/>
    <property type="evidence" value="ECO:0007669"/>
    <property type="project" value="UniProtKB-SubCell"/>
</dbReference>
<organism evidence="11 12">
    <name type="scientific">Streptococcus oralis</name>
    <dbReference type="NCBI Taxonomy" id="1303"/>
    <lineage>
        <taxon>Bacteria</taxon>
        <taxon>Bacillati</taxon>
        <taxon>Bacillota</taxon>
        <taxon>Bacilli</taxon>
        <taxon>Lactobacillales</taxon>
        <taxon>Streptococcaceae</taxon>
        <taxon>Streptococcus</taxon>
    </lineage>
</organism>
<comment type="similarity">
    <text evidence="2 9 10">Belongs to the ferrochelatase family.</text>
</comment>
<proteinExistence type="inferred from homology"/>
<dbReference type="Gene3D" id="3.40.50.1400">
    <property type="match status" value="2"/>
</dbReference>
<feature type="binding site" evidence="9">
    <location>
        <position position="118"/>
    </location>
    <ligand>
        <name>Fe-coproporphyrin III</name>
        <dbReference type="ChEBI" id="CHEBI:68438"/>
    </ligand>
</feature>
<dbReference type="UniPathway" id="UPA00252"/>
<dbReference type="CDD" id="cd00419">
    <property type="entry name" value="Ferrochelatase_C"/>
    <property type="match status" value="1"/>
</dbReference>
<evidence type="ECO:0000256" key="4">
    <source>
        <dbReference type="ARBA" id="ARBA00023004"/>
    </source>
</evidence>
<dbReference type="InterPro" id="IPR001015">
    <property type="entry name" value="Ferrochelatase"/>
</dbReference>
<dbReference type="PATRIC" id="fig|1303.44.peg.612"/>
<dbReference type="HAMAP" id="MF_00323">
    <property type="entry name" value="Ferrochelatase"/>
    <property type="match status" value="1"/>
</dbReference>
<evidence type="ECO:0000313" key="12">
    <source>
        <dbReference type="Proteomes" id="UP000028098"/>
    </source>
</evidence>
<dbReference type="AlphaFoldDB" id="A0A081R5X7"/>